<evidence type="ECO:0000313" key="1">
    <source>
        <dbReference type="EMBL" id="SBP56427.1"/>
    </source>
</evidence>
<dbReference type="PANTHER" id="PTHR47510:SF3">
    <property type="entry name" value="ENDO_EXONUCLEASE_PHOSPHATASE DOMAIN-CONTAINING PROTEIN"/>
    <property type="match status" value="1"/>
</dbReference>
<reference evidence="1" key="1">
    <citation type="submission" date="2016-05" db="EMBL/GenBank/DDBJ databases">
        <authorList>
            <person name="Lavstsen T."/>
            <person name="Jespersen J.S."/>
        </authorList>
    </citation>
    <scope>NUCLEOTIDE SEQUENCE</scope>
    <source>
        <tissue evidence="1">Brain</tissue>
    </source>
</reference>
<dbReference type="SUPFAM" id="SSF56219">
    <property type="entry name" value="DNase I-like"/>
    <property type="match status" value="1"/>
</dbReference>
<accession>A0A1A8AMK4</accession>
<dbReference type="InterPro" id="IPR036691">
    <property type="entry name" value="Endo/exonu/phosph_ase_sf"/>
</dbReference>
<gene>
    <name evidence="1" type="primary">CR392001.1</name>
</gene>
<feature type="non-terminal residue" evidence="1">
    <location>
        <position position="329"/>
    </location>
</feature>
<proteinExistence type="predicted"/>
<feature type="non-terminal residue" evidence="1">
    <location>
        <position position="1"/>
    </location>
</feature>
<name>A0A1A8AMK4_NOTFU</name>
<protein>
    <recommendedName>
        <fullName evidence="2">Endonuclease/exonuclease/phosphatase domain-containing protein</fullName>
    </recommendedName>
</protein>
<reference evidence="1" key="2">
    <citation type="submission" date="2016-06" db="EMBL/GenBank/DDBJ databases">
        <title>The genome of a short-lived fish provides insights into sex chromosome evolution and the genetic control of aging.</title>
        <authorList>
            <person name="Reichwald K."/>
            <person name="Felder M."/>
            <person name="Petzold A."/>
            <person name="Koch P."/>
            <person name="Groth M."/>
            <person name="Platzer M."/>
        </authorList>
    </citation>
    <scope>NUCLEOTIDE SEQUENCE</scope>
    <source>
        <tissue evidence="1">Brain</tissue>
    </source>
</reference>
<organism evidence="1">
    <name type="scientific">Nothobranchius furzeri</name>
    <name type="common">Turquoise killifish</name>
    <dbReference type="NCBI Taxonomy" id="105023"/>
    <lineage>
        <taxon>Eukaryota</taxon>
        <taxon>Metazoa</taxon>
        <taxon>Chordata</taxon>
        <taxon>Craniata</taxon>
        <taxon>Vertebrata</taxon>
        <taxon>Euteleostomi</taxon>
        <taxon>Actinopterygii</taxon>
        <taxon>Neopterygii</taxon>
        <taxon>Teleostei</taxon>
        <taxon>Neoteleostei</taxon>
        <taxon>Acanthomorphata</taxon>
        <taxon>Ovalentaria</taxon>
        <taxon>Atherinomorphae</taxon>
        <taxon>Cyprinodontiformes</taxon>
        <taxon>Nothobranchiidae</taxon>
        <taxon>Nothobranchius</taxon>
    </lineage>
</organism>
<dbReference type="Gene3D" id="3.60.10.10">
    <property type="entry name" value="Endonuclease/exonuclease/phosphatase"/>
    <property type="match status" value="1"/>
</dbReference>
<dbReference type="PANTHER" id="PTHR47510">
    <property type="entry name" value="REVERSE TRANSCRIPTASE DOMAIN-CONTAINING PROTEIN"/>
    <property type="match status" value="1"/>
</dbReference>
<sequence length="329" mass="37742">RRNQNKEDDWGGLCMAVNSRWATNYTIRETENCEHYKLLTVSFRPPYLPREFTQITVIMVYVPGPDFNLAADAIADSFNRAVNRTGDQPVFLLGDFNKCDITTYLPNLGQYVTTATRGSKILDQCYGNIPNAYISKSHPPLGRSDHNVILLLPKYRSQLKTGEVVTKHIQVWNEDSSEALKGCFEMTDWDVFFNDSGNNLNTLTDVMTSYILFCEEIVTTTKQIKIHPNNKKWITKELKMCLVEKKRALLQKDHEHVRVLEKDFQRKAILAKRKQTQNVEHQLTSGNARKAWQGLNIMMGRDPEIPQVNCHGSISLAEQLNVFFAHFNG</sequence>
<evidence type="ECO:0008006" key="2">
    <source>
        <dbReference type="Google" id="ProtNLM"/>
    </source>
</evidence>
<dbReference type="AlphaFoldDB" id="A0A1A8AMK4"/>
<dbReference type="EMBL" id="HADY01017942">
    <property type="protein sequence ID" value="SBP56427.1"/>
    <property type="molecule type" value="Transcribed_RNA"/>
</dbReference>